<proteinExistence type="predicted"/>
<dbReference type="GO" id="GO:0003677">
    <property type="term" value="F:DNA binding"/>
    <property type="evidence" value="ECO:0007669"/>
    <property type="project" value="UniProtKB-KW"/>
</dbReference>
<protein>
    <submittedName>
        <fullName evidence="2">DNA-binding MarR family transcriptional regulator</fullName>
    </submittedName>
</protein>
<dbReference type="GO" id="GO:0003700">
    <property type="term" value="F:DNA-binding transcription factor activity"/>
    <property type="evidence" value="ECO:0007669"/>
    <property type="project" value="InterPro"/>
</dbReference>
<dbReference type="InterPro" id="IPR036390">
    <property type="entry name" value="WH_DNA-bd_sf"/>
</dbReference>
<dbReference type="PANTHER" id="PTHR39515:SF2">
    <property type="entry name" value="HTH-TYPE TRANSCRIPTIONAL REGULATOR RV0880"/>
    <property type="match status" value="1"/>
</dbReference>
<reference evidence="2 3" key="1">
    <citation type="submission" date="2019-03" db="EMBL/GenBank/DDBJ databases">
        <title>Genomic Encyclopedia of Type Strains, Phase IV (KMG-IV): sequencing the most valuable type-strain genomes for metagenomic binning, comparative biology and taxonomic classification.</title>
        <authorList>
            <person name="Goeker M."/>
        </authorList>
    </citation>
    <scope>NUCLEOTIDE SEQUENCE [LARGE SCALE GENOMIC DNA]</scope>
    <source>
        <strain evidence="2 3">DSM 45361</strain>
    </source>
</reference>
<dbReference type="InterPro" id="IPR036388">
    <property type="entry name" value="WH-like_DNA-bd_sf"/>
</dbReference>
<dbReference type="AlphaFoldDB" id="A0A4V3CZH3"/>
<dbReference type="Gene3D" id="1.10.10.10">
    <property type="entry name" value="Winged helix-like DNA-binding domain superfamily/Winged helix DNA-binding domain"/>
    <property type="match status" value="1"/>
</dbReference>
<dbReference type="RefSeq" id="WP_243754181.1">
    <property type="nucleotide sequence ID" value="NZ_SNXZ01000003.1"/>
</dbReference>
<dbReference type="SMART" id="SM00347">
    <property type="entry name" value="HTH_MARR"/>
    <property type="match status" value="1"/>
</dbReference>
<comment type="caution">
    <text evidence="2">The sequence shown here is derived from an EMBL/GenBank/DDBJ whole genome shotgun (WGS) entry which is preliminary data.</text>
</comment>
<dbReference type="InterPro" id="IPR052526">
    <property type="entry name" value="HTH-type_Bedaq_tolerance"/>
</dbReference>
<dbReference type="PANTHER" id="PTHR39515">
    <property type="entry name" value="CONSERVED PROTEIN"/>
    <property type="match status" value="1"/>
</dbReference>
<name>A0A4V3CZH3_LABRH</name>
<dbReference type="PROSITE" id="PS50995">
    <property type="entry name" value="HTH_MARR_2"/>
    <property type="match status" value="1"/>
</dbReference>
<dbReference type="InterPro" id="IPR000835">
    <property type="entry name" value="HTH_MarR-typ"/>
</dbReference>
<evidence type="ECO:0000259" key="1">
    <source>
        <dbReference type="PROSITE" id="PS50995"/>
    </source>
</evidence>
<organism evidence="2 3">
    <name type="scientific">Labedaea rhizosphaerae</name>
    <dbReference type="NCBI Taxonomy" id="598644"/>
    <lineage>
        <taxon>Bacteria</taxon>
        <taxon>Bacillati</taxon>
        <taxon>Actinomycetota</taxon>
        <taxon>Actinomycetes</taxon>
        <taxon>Pseudonocardiales</taxon>
        <taxon>Pseudonocardiaceae</taxon>
        <taxon>Labedaea</taxon>
    </lineage>
</organism>
<keyword evidence="2" id="KW-0238">DNA-binding</keyword>
<dbReference type="SUPFAM" id="SSF46785">
    <property type="entry name" value="Winged helix' DNA-binding domain"/>
    <property type="match status" value="1"/>
</dbReference>
<accession>A0A4V3CZH3</accession>
<gene>
    <name evidence="2" type="ORF">EV186_1031028</name>
</gene>
<dbReference type="Proteomes" id="UP000295444">
    <property type="component" value="Unassembled WGS sequence"/>
</dbReference>
<evidence type="ECO:0000313" key="3">
    <source>
        <dbReference type="Proteomes" id="UP000295444"/>
    </source>
</evidence>
<evidence type="ECO:0000313" key="2">
    <source>
        <dbReference type="EMBL" id="TDP98048.1"/>
    </source>
</evidence>
<sequence length="148" mass="15841">MGDTPAVSTDPSKTAADLKLAIGRIARALRQRHAVGDLTMSEVSVLSRLDREGATTPGVLADQERVRPQAMASTLAALTEKGLVRRRPDAQDGRKVLMSLTAAGTKVLTSRRDESVRHVAAVLAGFTQAEQRKFAAMVPLLERLADAL</sequence>
<keyword evidence="3" id="KW-1185">Reference proteome</keyword>
<dbReference type="EMBL" id="SNXZ01000003">
    <property type="protein sequence ID" value="TDP98048.1"/>
    <property type="molecule type" value="Genomic_DNA"/>
</dbReference>
<feature type="domain" description="HTH marR-type" evidence="1">
    <location>
        <begin position="15"/>
        <end position="146"/>
    </location>
</feature>
<dbReference type="Pfam" id="PF01047">
    <property type="entry name" value="MarR"/>
    <property type="match status" value="1"/>
</dbReference>